<feature type="domain" description="Potassium channel" evidence="2">
    <location>
        <begin position="18"/>
        <end position="63"/>
    </location>
</feature>
<sequence length="85" mass="9714">VALWSGRERHCLQLYSFAFYFSSATVTSIAYGDVVPSNSSERSFAALLNILSCLYLAKVFADLNFINSMYNHWTAQRHQRVTQTK</sequence>
<dbReference type="AlphaFoldDB" id="A0A813ECS0"/>
<dbReference type="InterPro" id="IPR013099">
    <property type="entry name" value="K_chnl_dom"/>
</dbReference>
<dbReference type="Pfam" id="PF07885">
    <property type="entry name" value="Ion_trans_2"/>
    <property type="match status" value="1"/>
</dbReference>
<name>A0A813ECS0_POLGL</name>
<dbReference type="Gene3D" id="1.10.287.70">
    <property type="match status" value="1"/>
</dbReference>
<dbReference type="SUPFAM" id="SSF81324">
    <property type="entry name" value="Voltage-gated potassium channels"/>
    <property type="match status" value="1"/>
</dbReference>
<dbReference type="Proteomes" id="UP000654075">
    <property type="component" value="Unassembled WGS sequence"/>
</dbReference>
<keyword evidence="4" id="KW-1185">Reference proteome</keyword>
<reference evidence="3" key="1">
    <citation type="submission" date="2021-02" db="EMBL/GenBank/DDBJ databases">
        <authorList>
            <person name="Dougan E. K."/>
            <person name="Rhodes N."/>
            <person name="Thang M."/>
            <person name="Chan C."/>
        </authorList>
    </citation>
    <scope>NUCLEOTIDE SEQUENCE</scope>
</reference>
<feature type="transmembrane region" description="Helical" evidence="1">
    <location>
        <begin position="12"/>
        <end position="31"/>
    </location>
</feature>
<evidence type="ECO:0000256" key="1">
    <source>
        <dbReference type="SAM" id="Phobius"/>
    </source>
</evidence>
<evidence type="ECO:0000259" key="2">
    <source>
        <dbReference type="Pfam" id="PF07885"/>
    </source>
</evidence>
<keyword evidence="1" id="KW-0812">Transmembrane</keyword>
<evidence type="ECO:0000313" key="3">
    <source>
        <dbReference type="EMBL" id="CAE8596683.1"/>
    </source>
</evidence>
<feature type="transmembrane region" description="Helical" evidence="1">
    <location>
        <begin position="43"/>
        <end position="61"/>
    </location>
</feature>
<accession>A0A813ECS0</accession>
<feature type="non-terminal residue" evidence="3">
    <location>
        <position position="85"/>
    </location>
</feature>
<feature type="non-terminal residue" evidence="3">
    <location>
        <position position="1"/>
    </location>
</feature>
<gene>
    <name evidence="3" type="ORF">PGLA1383_LOCUS15144</name>
</gene>
<keyword evidence="1" id="KW-1133">Transmembrane helix</keyword>
<keyword evidence="1" id="KW-0472">Membrane</keyword>
<evidence type="ECO:0000313" key="4">
    <source>
        <dbReference type="Proteomes" id="UP000654075"/>
    </source>
</evidence>
<comment type="caution">
    <text evidence="3">The sequence shown here is derived from an EMBL/GenBank/DDBJ whole genome shotgun (WGS) entry which is preliminary data.</text>
</comment>
<proteinExistence type="predicted"/>
<organism evidence="3 4">
    <name type="scientific">Polarella glacialis</name>
    <name type="common">Dinoflagellate</name>
    <dbReference type="NCBI Taxonomy" id="89957"/>
    <lineage>
        <taxon>Eukaryota</taxon>
        <taxon>Sar</taxon>
        <taxon>Alveolata</taxon>
        <taxon>Dinophyceae</taxon>
        <taxon>Suessiales</taxon>
        <taxon>Suessiaceae</taxon>
        <taxon>Polarella</taxon>
    </lineage>
</organism>
<protein>
    <recommendedName>
        <fullName evidence="2">Potassium channel domain-containing protein</fullName>
    </recommendedName>
</protein>
<dbReference type="EMBL" id="CAJNNV010008825">
    <property type="protein sequence ID" value="CAE8596683.1"/>
    <property type="molecule type" value="Genomic_DNA"/>
</dbReference>
<dbReference type="OrthoDB" id="421226at2759"/>